<feature type="transmembrane region" description="Helical" evidence="1">
    <location>
        <begin position="217"/>
        <end position="239"/>
    </location>
</feature>
<comment type="caution">
    <text evidence="2">The sequence shown here is derived from an EMBL/GenBank/DDBJ whole genome shotgun (WGS) entry which is preliminary data.</text>
</comment>
<dbReference type="OrthoDB" id="271179at2759"/>
<dbReference type="OMA" id="LRWYMAT"/>
<feature type="transmembrane region" description="Helical" evidence="1">
    <location>
        <begin position="554"/>
        <end position="571"/>
    </location>
</feature>
<feature type="transmembrane region" description="Helical" evidence="1">
    <location>
        <begin position="245"/>
        <end position="265"/>
    </location>
</feature>
<dbReference type="EMBL" id="LJSK01000224">
    <property type="protein sequence ID" value="KPI84884.1"/>
    <property type="molecule type" value="Genomic_DNA"/>
</dbReference>
<feature type="transmembrane region" description="Helical" evidence="1">
    <location>
        <begin position="367"/>
        <end position="385"/>
    </location>
</feature>
<dbReference type="AlphaFoldDB" id="A0A0N1IJ84"/>
<name>A0A0N1IJ84_LEPSE</name>
<proteinExistence type="predicted"/>
<dbReference type="VEuPathDB" id="TriTrypDB:Lsey_0224_0100"/>
<feature type="transmembrane region" description="Helical" evidence="1">
    <location>
        <begin position="392"/>
        <end position="408"/>
    </location>
</feature>
<keyword evidence="3" id="KW-1185">Reference proteome</keyword>
<evidence type="ECO:0000256" key="1">
    <source>
        <dbReference type="SAM" id="Phobius"/>
    </source>
</evidence>
<protein>
    <submittedName>
        <fullName evidence="2">Uncharacterized protein</fullName>
    </submittedName>
</protein>
<organism evidence="2 3">
    <name type="scientific">Leptomonas seymouri</name>
    <dbReference type="NCBI Taxonomy" id="5684"/>
    <lineage>
        <taxon>Eukaryota</taxon>
        <taxon>Discoba</taxon>
        <taxon>Euglenozoa</taxon>
        <taxon>Kinetoplastea</taxon>
        <taxon>Metakinetoplastina</taxon>
        <taxon>Trypanosomatida</taxon>
        <taxon>Trypanosomatidae</taxon>
        <taxon>Leishmaniinae</taxon>
        <taxon>Leptomonas</taxon>
    </lineage>
</organism>
<dbReference type="Proteomes" id="UP000038009">
    <property type="component" value="Unassembled WGS sequence"/>
</dbReference>
<keyword evidence="1" id="KW-0472">Membrane</keyword>
<keyword evidence="1" id="KW-1133">Transmembrane helix</keyword>
<reference evidence="2 3" key="1">
    <citation type="journal article" date="2015" name="PLoS Pathog.">
        <title>Leptomonas seymouri: Adaptations to the Dixenous Life Cycle Analyzed by Genome Sequencing, Transcriptome Profiling and Co-infection with Leishmania donovani.</title>
        <authorList>
            <person name="Kraeva N."/>
            <person name="Butenko A."/>
            <person name="Hlavacova J."/>
            <person name="Kostygov A."/>
            <person name="Myskova J."/>
            <person name="Grybchuk D."/>
            <person name="Lestinova T."/>
            <person name="Votypka J."/>
            <person name="Volf P."/>
            <person name="Opperdoes F."/>
            <person name="Flegontov P."/>
            <person name="Lukes J."/>
            <person name="Yurchenko V."/>
        </authorList>
    </citation>
    <scope>NUCLEOTIDE SEQUENCE [LARGE SCALE GENOMIC DNA]</scope>
    <source>
        <strain evidence="2 3">ATCC 30220</strain>
    </source>
</reference>
<gene>
    <name evidence="2" type="ORF">ABL78_6066</name>
</gene>
<feature type="transmembrane region" description="Helical" evidence="1">
    <location>
        <begin position="476"/>
        <end position="494"/>
    </location>
</feature>
<keyword evidence="1" id="KW-0812">Transmembrane</keyword>
<evidence type="ECO:0000313" key="3">
    <source>
        <dbReference type="Proteomes" id="UP000038009"/>
    </source>
</evidence>
<evidence type="ECO:0000313" key="2">
    <source>
        <dbReference type="EMBL" id="KPI84884.1"/>
    </source>
</evidence>
<feature type="transmembrane region" description="Helical" evidence="1">
    <location>
        <begin position="523"/>
        <end position="542"/>
    </location>
</feature>
<feature type="transmembrane region" description="Helical" evidence="1">
    <location>
        <begin position="315"/>
        <end position="333"/>
    </location>
</feature>
<feature type="transmembrane region" description="Helical" evidence="1">
    <location>
        <begin position="77"/>
        <end position="97"/>
    </location>
</feature>
<feature type="transmembrane region" description="Helical" evidence="1">
    <location>
        <begin position="286"/>
        <end position="309"/>
    </location>
</feature>
<sequence>MSAPAPYFLGSVQISLEHLPPWYQLISLCGVFAVIHLRNNAVITWLVMQLHSSMGTEAIWVDEYKSTLQAMSFTERLCFTLYGVAMVAIVAALFRVFCQDTYNIGWNVWQLFPDKRLPTAITIVLMCVVDGIRLRAVVMDVLNAPDSLAHLAMHNFEGVEAADFDPRVAESNPHFVIQFDLARSFILSGALRRLPAILLAAAYRLVRDAPRKAHTALRWYMATCGVFFLLQEVLSMYIHYSWTDWSAWAMVGWVVVFLGIVNYTYGPSKRAGTVVTISAANSVTEAVRGLVTCTALWFNVSLVVLAFVVSVHEELVLIWLFISLMILWTPAIIDSCSTDYMAFLSFGAAAVQHAMDSNSTVSSSVRFGVLIFLWWLLAALLYNAIIHIACSRYIAATVVLCWFLWILTPPRELWANPQAIAQLGLAEGHGVVQLFTARILWLCAVANFQPMPGDSWMYSRSNGDGRQAFDTLLHEIVAMCVVCVAISTAVYYSLSSEVRLRWQQHDIVSTTPSVLLRKAIRTLVVMFCVGSSVVAWWAVRLYVLPMWTQLLPDIFAKALCTVVAITILGNLMDMQDSMYALCVRVLGLRIPRPASEGDSSLPPDGMTRTVIP</sequence>
<accession>A0A0N1IJ84</accession>
<feature type="transmembrane region" description="Helical" evidence="1">
    <location>
        <begin position="22"/>
        <end position="47"/>
    </location>
</feature>